<evidence type="ECO:0000313" key="3">
    <source>
        <dbReference type="EMBL" id="KAF8714810.1"/>
    </source>
</evidence>
<accession>A0A835ETC2</accession>
<feature type="compositionally biased region" description="Low complexity" evidence="1">
    <location>
        <begin position="283"/>
        <end position="306"/>
    </location>
</feature>
<keyword evidence="4" id="KW-1185">Reference proteome</keyword>
<dbReference type="InterPro" id="IPR036312">
    <property type="entry name" value="Bifun_inhib/LTP/seed_sf"/>
</dbReference>
<evidence type="ECO:0000259" key="2">
    <source>
        <dbReference type="Pfam" id="PF14368"/>
    </source>
</evidence>
<dbReference type="OrthoDB" id="687619at2759"/>
<dbReference type="SUPFAM" id="SSF47699">
    <property type="entry name" value="Bifunctional inhibitor/lipid-transfer protein/seed storage 2S albumin"/>
    <property type="match status" value="1"/>
</dbReference>
<dbReference type="AlphaFoldDB" id="A0A835ETC2"/>
<feature type="compositionally biased region" description="Pro residues" evidence="1">
    <location>
        <begin position="264"/>
        <end position="282"/>
    </location>
</feature>
<name>A0A835ETC2_9POAL</name>
<dbReference type="Proteomes" id="UP000636709">
    <property type="component" value="Unassembled WGS sequence"/>
</dbReference>
<organism evidence="3 4">
    <name type="scientific">Digitaria exilis</name>
    <dbReference type="NCBI Taxonomy" id="1010633"/>
    <lineage>
        <taxon>Eukaryota</taxon>
        <taxon>Viridiplantae</taxon>
        <taxon>Streptophyta</taxon>
        <taxon>Embryophyta</taxon>
        <taxon>Tracheophyta</taxon>
        <taxon>Spermatophyta</taxon>
        <taxon>Magnoliopsida</taxon>
        <taxon>Liliopsida</taxon>
        <taxon>Poales</taxon>
        <taxon>Poaceae</taxon>
        <taxon>PACMAD clade</taxon>
        <taxon>Panicoideae</taxon>
        <taxon>Panicodae</taxon>
        <taxon>Paniceae</taxon>
        <taxon>Anthephorinae</taxon>
        <taxon>Digitaria</taxon>
    </lineage>
</organism>
<gene>
    <name evidence="3" type="ORF">HU200_027340</name>
</gene>
<dbReference type="Pfam" id="PF14368">
    <property type="entry name" value="LTP_2"/>
    <property type="match status" value="1"/>
</dbReference>
<proteinExistence type="predicted"/>
<protein>
    <recommendedName>
        <fullName evidence="2">Bifunctional inhibitor/plant lipid transfer protein/seed storage helical domain-containing protein</fullName>
    </recommendedName>
</protein>
<comment type="caution">
    <text evidence="3">The sequence shown here is derived from an EMBL/GenBank/DDBJ whole genome shotgun (WGS) entry which is preliminary data.</text>
</comment>
<feature type="region of interest" description="Disordered" evidence="1">
    <location>
        <begin position="240"/>
        <end position="320"/>
    </location>
</feature>
<reference evidence="3" key="1">
    <citation type="submission" date="2020-07" db="EMBL/GenBank/DDBJ databases">
        <title>Genome sequence and genetic diversity analysis of an under-domesticated orphan crop, white fonio (Digitaria exilis).</title>
        <authorList>
            <person name="Bennetzen J.L."/>
            <person name="Chen S."/>
            <person name="Ma X."/>
            <person name="Wang X."/>
            <person name="Yssel A.E.J."/>
            <person name="Chaluvadi S.R."/>
            <person name="Johnson M."/>
            <person name="Gangashetty P."/>
            <person name="Hamidou F."/>
            <person name="Sanogo M.D."/>
            <person name="Zwaenepoel A."/>
            <person name="Wallace J."/>
            <person name="Van De Peer Y."/>
            <person name="Van Deynze A."/>
        </authorList>
    </citation>
    <scope>NUCLEOTIDE SEQUENCE</scope>
    <source>
        <tissue evidence="3">Leaves</tissue>
    </source>
</reference>
<dbReference type="InterPro" id="IPR016140">
    <property type="entry name" value="Bifunc_inhib/LTP/seed_store"/>
</dbReference>
<evidence type="ECO:0000313" key="4">
    <source>
        <dbReference type="Proteomes" id="UP000636709"/>
    </source>
</evidence>
<dbReference type="EMBL" id="JACEFO010001734">
    <property type="protein sequence ID" value="KAF8714810.1"/>
    <property type="molecule type" value="Genomic_DNA"/>
</dbReference>
<evidence type="ECO:0000256" key="1">
    <source>
        <dbReference type="SAM" id="MobiDB-lite"/>
    </source>
</evidence>
<feature type="region of interest" description="Disordered" evidence="1">
    <location>
        <begin position="31"/>
        <end position="60"/>
    </location>
</feature>
<sequence length="351" mass="36592">MHLTGQLAPSHQPTSAAPLCYKSHPCFPTRTSLSHSERSSPTPQRTEPPPPSNPSEREAPPMERPIHRLALLLGLLAFTAAAAATGARAQPACEPSNLATQITLFCMPDMPTAPCCEPVVASVDLGGGVPCLCRVAAQPQLVLARLNASHLLALYTACGGLRTGGANLAAACQGNMTPAPPSRSPSLDLRVCLRVWRLGGFLRAYARLFGLRIHAALRFRQDQPVSLCPFDFLGLKKRRPSPPATVPIIAPPPVAPRHKQPALVAPPPPPTSEKPSPSPQQPPGAAAAHGKAIPASPAVTPAMPLAPASPTPPTSGSDMGDHSSCTLTILFLCTAPAAPPRPAANHCRCLI</sequence>
<feature type="domain" description="Bifunctional inhibitor/plant lipid transfer protein/seed storage helical" evidence="2">
    <location>
        <begin position="79"/>
        <end position="160"/>
    </location>
</feature>
<feature type="compositionally biased region" description="Pro residues" evidence="1">
    <location>
        <begin position="241"/>
        <end position="255"/>
    </location>
</feature>